<protein>
    <submittedName>
        <fullName evidence="1">Uncharacterized protein</fullName>
    </submittedName>
</protein>
<evidence type="ECO:0000313" key="2">
    <source>
        <dbReference type="Proteomes" id="UP001056120"/>
    </source>
</evidence>
<dbReference type="Proteomes" id="UP001056120">
    <property type="component" value="Linkage Group LG02"/>
</dbReference>
<accession>A0ACB9JYJ3</accession>
<reference evidence="1 2" key="2">
    <citation type="journal article" date="2022" name="Mol. Ecol. Resour.">
        <title>The genomes of chicory, endive, great burdock and yacon provide insights into Asteraceae paleo-polyploidization history and plant inulin production.</title>
        <authorList>
            <person name="Fan W."/>
            <person name="Wang S."/>
            <person name="Wang H."/>
            <person name="Wang A."/>
            <person name="Jiang F."/>
            <person name="Liu H."/>
            <person name="Zhao H."/>
            <person name="Xu D."/>
            <person name="Zhang Y."/>
        </authorList>
    </citation>
    <scope>NUCLEOTIDE SEQUENCE [LARGE SCALE GENOMIC DNA]</scope>
    <source>
        <strain evidence="2">cv. Yunnan</strain>
        <tissue evidence="1">Leaves</tissue>
    </source>
</reference>
<evidence type="ECO:0000313" key="1">
    <source>
        <dbReference type="EMBL" id="KAI3825084.1"/>
    </source>
</evidence>
<comment type="caution">
    <text evidence="1">The sequence shown here is derived from an EMBL/GenBank/DDBJ whole genome shotgun (WGS) entry which is preliminary data.</text>
</comment>
<name>A0ACB9JYJ3_9ASTR</name>
<dbReference type="EMBL" id="CM042019">
    <property type="protein sequence ID" value="KAI3825084.1"/>
    <property type="molecule type" value="Genomic_DNA"/>
</dbReference>
<gene>
    <name evidence="1" type="ORF">L1987_06560</name>
</gene>
<reference evidence="2" key="1">
    <citation type="journal article" date="2022" name="Mol. Ecol. Resour.">
        <title>The genomes of chicory, endive, great burdock and yacon provide insights into Asteraceae palaeo-polyploidization history and plant inulin production.</title>
        <authorList>
            <person name="Fan W."/>
            <person name="Wang S."/>
            <person name="Wang H."/>
            <person name="Wang A."/>
            <person name="Jiang F."/>
            <person name="Liu H."/>
            <person name="Zhao H."/>
            <person name="Xu D."/>
            <person name="Zhang Y."/>
        </authorList>
    </citation>
    <scope>NUCLEOTIDE SEQUENCE [LARGE SCALE GENOMIC DNA]</scope>
    <source>
        <strain evidence="2">cv. Yunnan</strain>
    </source>
</reference>
<sequence length="73" mass="7971">MPRQVEIIAGSISFVFCPSIAGPSCLAIISSLILSKTPFPLSSVRRRVRFQLQIGVLNQQEEDQISVLASVLD</sequence>
<proteinExistence type="predicted"/>
<organism evidence="1 2">
    <name type="scientific">Smallanthus sonchifolius</name>
    <dbReference type="NCBI Taxonomy" id="185202"/>
    <lineage>
        <taxon>Eukaryota</taxon>
        <taxon>Viridiplantae</taxon>
        <taxon>Streptophyta</taxon>
        <taxon>Embryophyta</taxon>
        <taxon>Tracheophyta</taxon>
        <taxon>Spermatophyta</taxon>
        <taxon>Magnoliopsida</taxon>
        <taxon>eudicotyledons</taxon>
        <taxon>Gunneridae</taxon>
        <taxon>Pentapetalae</taxon>
        <taxon>asterids</taxon>
        <taxon>campanulids</taxon>
        <taxon>Asterales</taxon>
        <taxon>Asteraceae</taxon>
        <taxon>Asteroideae</taxon>
        <taxon>Heliantheae alliance</taxon>
        <taxon>Millerieae</taxon>
        <taxon>Smallanthus</taxon>
    </lineage>
</organism>
<keyword evidence="2" id="KW-1185">Reference proteome</keyword>